<comment type="caution">
    <text evidence="1">The sequence shown here is derived from an EMBL/GenBank/DDBJ whole genome shotgun (WGS) entry which is preliminary data.</text>
</comment>
<keyword evidence="2" id="KW-1185">Reference proteome</keyword>
<evidence type="ECO:0000313" key="1">
    <source>
        <dbReference type="EMBL" id="RCU44065.1"/>
    </source>
</evidence>
<reference evidence="1 2" key="1">
    <citation type="submission" date="2018-07" db="EMBL/GenBank/DDBJ databases">
        <title>Chryseobacterium lacus sp. nov., isolated from lake water.</title>
        <authorList>
            <person name="Li C.-M."/>
        </authorList>
    </citation>
    <scope>NUCLEOTIDE SEQUENCE [LARGE SCALE GENOMIC DNA]</scope>
    <source>
        <strain evidence="1 2">YLOS41</strain>
    </source>
</reference>
<dbReference type="AlphaFoldDB" id="A0A368N3G9"/>
<gene>
    <name evidence="1" type="ORF">DQ356_03355</name>
</gene>
<evidence type="ECO:0000313" key="2">
    <source>
        <dbReference type="Proteomes" id="UP000252172"/>
    </source>
</evidence>
<name>A0A368N3G9_9FLAO</name>
<dbReference type="EMBL" id="QPIE01000002">
    <property type="protein sequence ID" value="RCU44065.1"/>
    <property type="molecule type" value="Genomic_DNA"/>
</dbReference>
<protein>
    <submittedName>
        <fullName evidence="1">Uncharacterized protein</fullName>
    </submittedName>
</protein>
<sequence>MGDDDGNLLNNMNGNQDGLGKDRFLYQEVTSAKVLAQYNYAGRKLVQVLEDSAITNISYSGDLISRIDYNGVVEGDSISYIQEFNYDIMNGNVLNLITETKSVYEDIHTVPFIDIIVKRTNTMYEPTFDASGKLASVLSKTGNVVPLTPFVFTSYWKVDYTYNSSKKNVTNVYKEIGSIVMGNLEPSPVYETYDFTEYDSGINPYTLIPFGYTLHKTFQNPYLNYRFSANNPKKIIWETNVEPFPHVEETQYNYDALKYAVTGWGVVYDYRPF</sequence>
<proteinExistence type="predicted"/>
<accession>A0A368N3G9</accession>
<dbReference type="Proteomes" id="UP000252172">
    <property type="component" value="Unassembled WGS sequence"/>
</dbReference>
<organism evidence="1 2">
    <name type="scientific">Chryseobacterium lacus</name>
    <dbReference type="NCBI Taxonomy" id="2058346"/>
    <lineage>
        <taxon>Bacteria</taxon>
        <taxon>Pseudomonadati</taxon>
        <taxon>Bacteroidota</taxon>
        <taxon>Flavobacteriia</taxon>
        <taxon>Flavobacteriales</taxon>
        <taxon>Weeksellaceae</taxon>
        <taxon>Chryseobacterium group</taxon>
        <taxon>Chryseobacterium</taxon>
    </lineage>
</organism>